<keyword evidence="1 3" id="KW-0547">Nucleotide-binding</keyword>
<keyword evidence="3 5" id="KW-0347">Helicase</keyword>
<comment type="caution">
    <text evidence="5">The sequence shown here is derived from an EMBL/GenBank/DDBJ whole genome shotgun (WGS) entry which is preliminary data.</text>
</comment>
<organism evidence="5 6">
    <name type="scientific">Facklamia hominis</name>
    <dbReference type="NCBI Taxonomy" id="178214"/>
    <lineage>
        <taxon>Bacteria</taxon>
        <taxon>Bacillati</taxon>
        <taxon>Bacillota</taxon>
        <taxon>Bacilli</taxon>
        <taxon>Lactobacillales</taxon>
        <taxon>Aerococcaceae</taxon>
        <taxon>Facklamia</taxon>
    </lineage>
</organism>
<dbReference type="GO" id="GO:0043139">
    <property type="term" value="F:5'-3' DNA helicase activity"/>
    <property type="evidence" value="ECO:0007669"/>
    <property type="project" value="UniProtKB-UniRule"/>
</dbReference>
<proteinExistence type="inferred from homology"/>
<evidence type="ECO:0000256" key="2">
    <source>
        <dbReference type="ARBA" id="ARBA00022840"/>
    </source>
</evidence>
<comment type="function">
    <text evidence="3">DNA-dependent ATPase and ATP-dependent 5'-3' DNA helicase. Has no activity on blunt DNA or DNA with 3'-overhangs, requires at least 10 bases of 5'-ssDNA for helicase activity.</text>
</comment>
<dbReference type="Gene3D" id="1.10.10.2220">
    <property type="match status" value="1"/>
</dbReference>
<accession>A0AAJ1Q3D6</accession>
<comment type="catalytic activity">
    <reaction evidence="3">
        <text>ATP + H2O = ADP + phosphate + H(+)</text>
        <dbReference type="Rhea" id="RHEA:13065"/>
        <dbReference type="ChEBI" id="CHEBI:15377"/>
        <dbReference type="ChEBI" id="CHEBI:15378"/>
        <dbReference type="ChEBI" id="CHEBI:30616"/>
        <dbReference type="ChEBI" id="CHEBI:43474"/>
        <dbReference type="ChEBI" id="CHEBI:456216"/>
        <dbReference type="EC" id="5.6.2.3"/>
    </reaction>
</comment>
<dbReference type="InterPro" id="IPR027785">
    <property type="entry name" value="UvrD-like_helicase_C"/>
</dbReference>
<dbReference type="Pfam" id="PF23139">
    <property type="entry name" value="OB_YrrC"/>
    <property type="match status" value="1"/>
</dbReference>
<dbReference type="InterPro" id="IPR050534">
    <property type="entry name" value="Coronavir_polyprotein_1ab"/>
</dbReference>
<keyword evidence="3" id="KW-0238">DNA-binding</keyword>
<dbReference type="PANTHER" id="PTHR43788">
    <property type="entry name" value="DNA2/NAM7 HELICASE FAMILY MEMBER"/>
    <property type="match status" value="1"/>
</dbReference>
<dbReference type="EMBL" id="JASOOE010000003">
    <property type="protein sequence ID" value="MDK7186730.1"/>
    <property type="molecule type" value="Genomic_DNA"/>
</dbReference>
<keyword evidence="3" id="KW-0378">Hydrolase</keyword>
<keyword evidence="2 3" id="KW-0067">ATP-binding</keyword>
<protein>
    <recommendedName>
        <fullName evidence="3">ATP-dependent RecD2 DNA helicase</fullName>
        <ecNumber evidence="3">5.6.2.3</ecNumber>
    </recommendedName>
    <alternativeName>
        <fullName evidence="3">DNA 5'-3' helicase subunit RecD2</fullName>
    </alternativeName>
</protein>
<dbReference type="Pfam" id="PF13604">
    <property type="entry name" value="AAA_30"/>
    <property type="match status" value="1"/>
</dbReference>
<feature type="binding site" evidence="3">
    <location>
        <begin position="358"/>
        <end position="362"/>
    </location>
    <ligand>
        <name>ATP</name>
        <dbReference type="ChEBI" id="CHEBI:30616"/>
    </ligand>
</feature>
<evidence type="ECO:0000313" key="6">
    <source>
        <dbReference type="Proteomes" id="UP001229251"/>
    </source>
</evidence>
<dbReference type="GO" id="GO:0003677">
    <property type="term" value="F:DNA binding"/>
    <property type="evidence" value="ECO:0007669"/>
    <property type="project" value="UniProtKB-UniRule"/>
</dbReference>
<dbReference type="SUPFAM" id="SSF52540">
    <property type="entry name" value="P-loop containing nucleoside triphosphate hydrolases"/>
    <property type="match status" value="2"/>
</dbReference>
<dbReference type="SMART" id="SM00382">
    <property type="entry name" value="AAA"/>
    <property type="match status" value="1"/>
</dbReference>
<dbReference type="InterPro" id="IPR029493">
    <property type="entry name" value="RecD2-like_HHH"/>
</dbReference>
<dbReference type="GO" id="GO:0006310">
    <property type="term" value="P:DNA recombination"/>
    <property type="evidence" value="ECO:0007669"/>
    <property type="project" value="InterPro"/>
</dbReference>
<dbReference type="InterPro" id="IPR027417">
    <property type="entry name" value="P-loop_NTPase"/>
</dbReference>
<dbReference type="GO" id="GO:0017116">
    <property type="term" value="F:single-stranded DNA helicase activity"/>
    <property type="evidence" value="ECO:0007669"/>
    <property type="project" value="TreeGrafter"/>
</dbReference>
<dbReference type="InterPro" id="IPR003593">
    <property type="entry name" value="AAA+_ATPase"/>
</dbReference>
<dbReference type="Pfam" id="PF13538">
    <property type="entry name" value="UvrD_C_2"/>
    <property type="match status" value="1"/>
</dbReference>
<feature type="domain" description="AAA+ ATPase" evidence="4">
    <location>
        <begin position="347"/>
        <end position="508"/>
    </location>
</feature>
<comment type="similarity">
    <text evidence="3">Belongs to the RecD family. RecD2 subfamily.</text>
</comment>
<dbReference type="GO" id="GO:0009338">
    <property type="term" value="C:exodeoxyribonuclease V complex"/>
    <property type="evidence" value="ECO:0007669"/>
    <property type="project" value="TreeGrafter"/>
</dbReference>
<dbReference type="PANTHER" id="PTHR43788:SF6">
    <property type="entry name" value="DNA HELICASE B"/>
    <property type="match status" value="1"/>
</dbReference>
<evidence type="ECO:0000256" key="3">
    <source>
        <dbReference type="HAMAP-Rule" id="MF_01488"/>
    </source>
</evidence>
<reference evidence="5" key="1">
    <citation type="submission" date="2023-05" db="EMBL/GenBank/DDBJ databases">
        <title>Cataloging the Phylogenetic Diversity of Human Bladder Bacteria.</title>
        <authorList>
            <person name="Du J."/>
        </authorList>
    </citation>
    <scope>NUCLEOTIDE SEQUENCE</scope>
    <source>
        <strain evidence="5">UMB1231</strain>
    </source>
</reference>
<dbReference type="Gene3D" id="3.40.50.300">
    <property type="entry name" value="P-loop containing nucleotide triphosphate hydrolases"/>
    <property type="match status" value="2"/>
</dbReference>
<dbReference type="Pfam" id="PF18335">
    <property type="entry name" value="SH3_13"/>
    <property type="match status" value="1"/>
</dbReference>
<dbReference type="Pfam" id="PF14490">
    <property type="entry name" value="HHH_RecD2"/>
    <property type="match status" value="1"/>
</dbReference>
<gene>
    <name evidence="3" type="primary">recD2</name>
    <name evidence="5" type="ORF">QP433_01915</name>
</gene>
<dbReference type="InterPro" id="IPR041451">
    <property type="entry name" value="RecD2_SH13"/>
</dbReference>
<dbReference type="AlphaFoldDB" id="A0AAJ1Q3D6"/>
<dbReference type="HAMAP" id="MF_01488">
    <property type="entry name" value="RecD2"/>
    <property type="match status" value="1"/>
</dbReference>
<dbReference type="CDD" id="cd18809">
    <property type="entry name" value="SF1_C_RecD"/>
    <property type="match status" value="1"/>
</dbReference>
<evidence type="ECO:0000259" key="4">
    <source>
        <dbReference type="SMART" id="SM00382"/>
    </source>
</evidence>
<dbReference type="Gene3D" id="2.30.30.940">
    <property type="match status" value="1"/>
</dbReference>
<keyword evidence="3" id="KW-0413">Isomerase</keyword>
<dbReference type="InterPro" id="IPR055446">
    <property type="entry name" value="RecD2_N_OB"/>
</dbReference>
<evidence type="ECO:0000313" key="5">
    <source>
        <dbReference type="EMBL" id="MDK7186730.1"/>
    </source>
</evidence>
<dbReference type="Proteomes" id="UP001229251">
    <property type="component" value="Unassembled WGS sequence"/>
</dbReference>
<name>A0AAJ1Q3D6_9LACT</name>
<dbReference type="GO" id="GO:0016787">
    <property type="term" value="F:hydrolase activity"/>
    <property type="evidence" value="ECO:0007669"/>
    <property type="project" value="UniProtKB-KW"/>
</dbReference>
<dbReference type="RefSeq" id="WP_285065374.1">
    <property type="nucleotide sequence ID" value="NZ_JASOOE010000003.1"/>
</dbReference>
<evidence type="ECO:0000256" key="1">
    <source>
        <dbReference type="ARBA" id="ARBA00022741"/>
    </source>
</evidence>
<sequence>MEEINIVASAQAVYFENPSNFYKVVRVFVEEDPQQVIQNDEIVMTGQFISLQMDTSYEFFGQLVQHPKYGQQFAVSHYRQIAPQSKEGLVNYLSSDRFKGIGIRTAEKIIDCLGEDAIDQILNDPACLDKVPGLSAKNAKNLTDSLLTHQGTERIFVQLNLWGFGPKIAEKIYKIYQTETINKIKDNPYELIEKIEGIGFQKVDQLAINLAFEPSASQRLSAAWVEVVKQICYQQGNTSVSVPLAQKKAQSLLERCQSVLILKEDLIQALDEAILQERLILDQESLMLPSIFYAEYGASQKIHRFMQESQHFDIEDDEINQAINEIEDLLEIIYDSQQKAALKLAIQSPMSIITGGPGTGKTTLVQGLIYLHAKLEGYDLDDLTPSNINSPIRLAAPTGRAAKRMQESSQLPAVTIHRLIGFTRESVIENFTPEEIEGSLLIIDEMSMVDVWLMNWLLQAIPSHIQVVFVGDQDQLPSVGPGKVFADLIASQVIPTIFLTKIYRQAQDSSIVSLAHNIRKGYLPSNFLDKQEDRSFIPCDSSQIGYMIQQVIDYAKKKGFSGQNMQVLAPMYKGQAGITQINRLLQEQLNPASVKKRQVKHYDQVLRQGDKVLQLVNNTDEGVYNGDIGWVSAILTAKESLSKQEELVVDFDGTEVHYTKNELDQLTLAYCCSIHKAQGSEYDLVILPLIDMHSPLLRRDVIYTAVTRASKFLILLGNPNSFQKAVASQQVERETHLNDYLQLLFNKKLDNQKSQSITSSQKSITQGQNSDLTILNTQADLNHHQLHIASSKLSDEQIQLTNESIFMIDPMIGMGDLTPFDFMKVQK</sequence>
<dbReference type="NCBIfam" id="TIGR01448">
    <property type="entry name" value="recD_rel"/>
    <property type="match status" value="1"/>
</dbReference>
<dbReference type="EC" id="5.6.2.3" evidence="3"/>
<dbReference type="CDD" id="cd17933">
    <property type="entry name" value="DEXSc_RecD-like"/>
    <property type="match status" value="1"/>
</dbReference>
<dbReference type="InterPro" id="IPR006345">
    <property type="entry name" value="RecD2"/>
</dbReference>
<dbReference type="GO" id="GO:0005524">
    <property type="term" value="F:ATP binding"/>
    <property type="evidence" value="ECO:0007669"/>
    <property type="project" value="UniProtKB-UniRule"/>
</dbReference>